<evidence type="ECO:0000313" key="2">
    <source>
        <dbReference type="Proteomes" id="UP000322000"/>
    </source>
</evidence>
<dbReference type="OrthoDB" id="7378923at2759"/>
<dbReference type="InParanoid" id="A0A7E5W9E6"/>
<protein>
    <submittedName>
        <fullName evidence="3">Uncharacterized protein LOC113500643</fullName>
    </submittedName>
</protein>
<gene>
    <name evidence="3" type="primary">LOC113500643</name>
</gene>
<accession>A0A7E5W9E6</accession>
<sequence length="144" mass="16143">MYLPGLLLAFSYLQSAQGPNDVYVRKGSLESLAADLKATSPNLNLEVFKDSAIYREGNMGYYLSENLREFVSGGDVQPTERGIIITITFDPPKTAEDETTYDQHLEHIVHLLRQAGVEQSLVSEDESYIKPMLEYYNSLQTTSA</sequence>
<evidence type="ECO:0000313" key="3">
    <source>
        <dbReference type="RefSeq" id="XP_026737303.1"/>
    </source>
</evidence>
<keyword evidence="2" id="KW-1185">Reference proteome</keyword>
<dbReference type="RefSeq" id="XP_026737303.1">
    <property type="nucleotide sequence ID" value="XM_026881502.1"/>
</dbReference>
<feature type="chain" id="PRO_5028917212" evidence="1">
    <location>
        <begin position="19"/>
        <end position="144"/>
    </location>
</feature>
<proteinExistence type="predicted"/>
<dbReference type="AlphaFoldDB" id="A0A7E5W9E6"/>
<dbReference type="GeneID" id="113500643"/>
<dbReference type="KEGG" id="tnl:113500643"/>
<reference evidence="3" key="1">
    <citation type="submission" date="2025-08" db="UniProtKB">
        <authorList>
            <consortium name="RefSeq"/>
        </authorList>
    </citation>
    <scope>IDENTIFICATION</scope>
</reference>
<evidence type="ECO:0000256" key="1">
    <source>
        <dbReference type="SAM" id="SignalP"/>
    </source>
</evidence>
<keyword evidence="1" id="KW-0732">Signal</keyword>
<name>A0A7E5W9E6_TRINI</name>
<organism evidence="2 3">
    <name type="scientific">Trichoplusia ni</name>
    <name type="common">Cabbage looper</name>
    <dbReference type="NCBI Taxonomy" id="7111"/>
    <lineage>
        <taxon>Eukaryota</taxon>
        <taxon>Metazoa</taxon>
        <taxon>Ecdysozoa</taxon>
        <taxon>Arthropoda</taxon>
        <taxon>Hexapoda</taxon>
        <taxon>Insecta</taxon>
        <taxon>Pterygota</taxon>
        <taxon>Neoptera</taxon>
        <taxon>Endopterygota</taxon>
        <taxon>Lepidoptera</taxon>
        <taxon>Glossata</taxon>
        <taxon>Ditrysia</taxon>
        <taxon>Noctuoidea</taxon>
        <taxon>Noctuidae</taxon>
        <taxon>Plusiinae</taxon>
        <taxon>Trichoplusia</taxon>
    </lineage>
</organism>
<feature type="signal peptide" evidence="1">
    <location>
        <begin position="1"/>
        <end position="18"/>
    </location>
</feature>
<dbReference type="Proteomes" id="UP000322000">
    <property type="component" value="Chromosome 14"/>
</dbReference>